<protein>
    <recommendedName>
        <fullName evidence="2">Integrase catalytic domain-containing protein</fullName>
    </recommendedName>
</protein>
<dbReference type="InterPro" id="IPR043502">
    <property type="entry name" value="DNA/RNA_pol_sf"/>
</dbReference>
<dbReference type="SUPFAM" id="SSF56672">
    <property type="entry name" value="DNA/RNA polymerases"/>
    <property type="match status" value="1"/>
</dbReference>
<dbReference type="InterPro" id="IPR001584">
    <property type="entry name" value="Integrase_cat-core"/>
</dbReference>
<dbReference type="Proteomes" id="UP000789390">
    <property type="component" value="Unassembled WGS sequence"/>
</dbReference>
<dbReference type="GO" id="GO:0003676">
    <property type="term" value="F:nucleic acid binding"/>
    <property type="evidence" value="ECO:0007669"/>
    <property type="project" value="InterPro"/>
</dbReference>
<dbReference type="InterPro" id="IPR012337">
    <property type="entry name" value="RNaseH-like_sf"/>
</dbReference>
<dbReference type="InterPro" id="IPR036397">
    <property type="entry name" value="RNaseH_sf"/>
</dbReference>
<feature type="region of interest" description="Disordered" evidence="1">
    <location>
        <begin position="164"/>
        <end position="194"/>
    </location>
</feature>
<dbReference type="OrthoDB" id="8033604at2759"/>
<feature type="compositionally biased region" description="Polar residues" evidence="1">
    <location>
        <begin position="516"/>
        <end position="546"/>
    </location>
</feature>
<comment type="caution">
    <text evidence="3">The sequence shown here is derived from an EMBL/GenBank/DDBJ whole genome shotgun (WGS) entry which is preliminary data.</text>
</comment>
<dbReference type="Gene3D" id="3.30.420.10">
    <property type="entry name" value="Ribonuclease H-like superfamily/Ribonuclease H"/>
    <property type="match status" value="1"/>
</dbReference>
<evidence type="ECO:0000313" key="3">
    <source>
        <dbReference type="EMBL" id="CAH0106712.1"/>
    </source>
</evidence>
<dbReference type="InterPro" id="IPR041588">
    <property type="entry name" value="Integrase_H2C2"/>
</dbReference>
<organism evidence="3 4">
    <name type="scientific">Daphnia galeata</name>
    <dbReference type="NCBI Taxonomy" id="27404"/>
    <lineage>
        <taxon>Eukaryota</taxon>
        <taxon>Metazoa</taxon>
        <taxon>Ecdysozoa</taxon>
        <taxon>Arthropoda</taxon>
        <taxon>Crustacea</taxon>
        <taxon>Branchiopoda</taxon>
        <taxon>Diplostraca</taxon>
        <taxon>Cladocera</taxon>
        <taxon>Anomopoda</taxon>
        <taxon>Daphniidae</taxon>
        <taxon>Daphnia</taxon>
    </lineage>
</organism>
<feature type="domain" description="Integrase catalytic" evidence="2">
    <location>
        <begin position="1626"/>
        <end position="1815"/>
    </location>
</feature>
<sequence>MQISQSANCCFSYQTCTWPQSIVSSLTYPNSSNLSNYYFERPQVYFGSLLTMDNAYMNEANPCAQFVFRTTAKRNHTKLIKRARVLSNRNATHEEFRDMRTKLAQVHSRLVGIHQRYVQLADLDDAETRNAELYLQAINNQQLTCLNFIAFAIANRPSRRQTWEVSNHENATRNRTEPIQQNRAEETPVLPLSSTLPVRVNPQETQQQNNAKLPEPSIEQHNEANNIEENVNCEVKDQDISVAVKKRRIDLEFKLKQQQLQKDRETRDLELKYAREKEDVLLEMQQLQRHSELTGGPMLERGPPLTSTPIRHVSITPKNITPVVYAEQNQLASSRSWPKLIVAKFDGDPRTWTKFAHGINATLRDTNMPESLKLLALQDSLKDEIQKRVAHIFTSSHSFQSAWAVLENKYGSPGLIIQAHNQYLQQLPPFKHNDFNGLFNMAVAVRDAVSSVSQEHIVMFTSVVTSLCAKLPIHLQSDWGKLAYGLNRFPTLQDFDKWIDTVVGAEELRGIKLSTSTPASSGLKPTQHQYNTSRPANTASQSAGSSNYGGRGPTILTQSLLTNTEIECPACKEKGKHRLENCNVFARMLVNARAALCATTNHCFRCLIRGHYSSKCRRQSASCTECNGPHHTLLHGAERQFPVPQTEQGNNPIILLVRAPQPSIRPVLLAIVNVVIEANGFSCTSFAVLDPGSEATLITRSLANILQLRGTCMSVKFGSFNNSVQIETQKVSFKLKSADGVFTTESQDALVVPKINLSCRKIYWPEVKHRWSHLAALDLPEIDSEKVEILIGMDLSTAHQTTQIVEPIEGEKGPTAHCTRFGWAVAGRIPQSLVVGSSNRKSINLQSTCLPPSLTSIVNQFRSLETFGIVPKPKSRKSQDEEDLLMVNMLQSSIVFVGCGFQIALPLRNNIPVIPNNRSQALSRFYAIEQRLMQPGMRDIAGRYQKAIDKLITSGTAVQVKSLDVSEPAGKILYLPHFYVINCNKPNKIRVVFDAAARFQGLCYNDLLLRGPPSIPSLVGVLIRARQYRYALSADIEAFYHRVGVAKQDQYLQRFVFRPFGSNGPVRTFQFTTLIFGAVCSSSAAVQTLHHAAKTNVTLPQVAAKMQDNFYSDNLIDSFETESEAAGFAKAVTKTLEAGGFHLTAFASTSQQILETIPPQHRSPQVLDINLNALPVEYQLGMKWDLATDTYGIRVRSMPEVHTKRELLSAMSLVFDPLGMCIPVITAAKLLLQETQKLDRTSPCCWDAPLPVEILAKWRNWATGLSNTSSPCVSRCFRPLNFPLDSSIFRLVIFADASSVAFGAVAYLRIQCGDQINLSFVMAKGRIASLKPTTVPRLELEAAVLAVRLSLLIKKELRVPIYSVEYYTDSQIVLHQLRSEKPNRPPFVCKRREEILAHSALKDWHFVRSEDNPADDCTRDSPPKDFGPGCRWIVGPSFLLDPKYVPEPFIFHTDKLEDDDVPYLDARATQLTELKREVAQLSRAGLPANESLSTNDLQEAFRICLMVSQEESFGREFRALLKGTAIPRDSALRRVGPYICQDDGLLKVDGRLEHAQLPARTRHPIIIAADHPLTKLIINDHHVKIHHAGVEHTLSVVREQFYLLQGRRAIRRTLAKCESCKLQRSLPKPPRMANLPRERLEAIIRVFTNVGRSSKRYGLLITCLSSRAVHIESLDSMDADSFIMALRRFISIRGCPKVIYSDNGTNLLAGEKELAQGIANLNSARVTEEFIYRGIDWRKSPPSGSHFGGVWERLIGSSKVSMRAILQSRSVTDEVLRTVFAEVASILNSRPLTHVHTDPAEPEPLTPNHFILGGAHPHRVPDCEEAFDGLTRRR</sequence>
<dbReference type="Pfam" id="PF05380">
    <property type="entry name" value="Peptidase_A17"/>
    <property type="match status" value="1"/>
</dbReference>
<gene>
    <name evidence="3" type="ORF">DGAL_LOCUS9869</name>
</gene>
<dbReference type="GO" id="GO:0071897">
    <property type="term" value="P:DNA biosynthetic process"/>
    <property type="evidence" value="ECO:0007669"/>
    <property type="project" value="UniProtKB-ARBA"/>
</dbReference>
<keyword evidence="4" id="KW-1185">Reference proteome</keyword>
<feature type="compositionally biased region" description="Basic and acidic residues" evidence="1">
    <location>
        <begin position="166"/>
        <end position="176"/>
    </location>
</feature>
<evidence type="ECO:0000256" key="1">
    <source>
        <dbReference type="SAM" id="MobiDB-lite"/>
    </source>
</evidence>
<dbReference type="GO" id="GO:0042575">
    <property type="term" value="C:DNA polymerase complex"/>
    <property type="evidence" value="ECO:0007669"/>
    <property type="project" value="UniProtKB-ARBA"/>
</dbReference>
<dbReference type="SUPFAM" id="SSF53098">
    <property type="entry name" value="Ribonuclease H-like"/>
    <property type="match status" value="1"/>
</dbReference>
<reference evidence="3" key="1">
    <citation type="submission" date="2021-11" db="EMBL/GenBank/DDBJ databases">
        <authorList>
            <person name="Schell T."/>
        </authorList>
    </citation>
    <scope>NUCLEOTIDE SEQUENCE</scope>
    <source>
        <strain evidence="3">M5</strain>
    </source>
</reference>
<name>A0A8J2WJE8_9CRUS</name>
<accession>A0A8J2WJE8</accession>
<dbReference type="InterPro" id="IPR008042">
    <property type="entry name" value="Retrotrans_Pao"/>
</dbReference>
<evidence type="ECO:0000259" key="2">
    <source>
        <dbReference type="PROSITE" id="PS50994"/>
    </source>
</evidence>
<dbReference type="PANTHER" id="PTHR47331:SF1">
    <property type="entry name" value="GAG-LIKE PROTEIN"/>
    <property type="match status" value="1"/>
</dbReference>
<dbReference type="EMBL" id="CAKKLH010000229">
    <property type="protein sequence ID" value="CAH0106712.1"/>
    <property type="molecule type" value="Genomic_DNA"/>
</dbReference>
<dbReference type="InterPro" id="IPR005312">
    <property type="entry name" value="DUF1759"/>
</dbReference>
<dbReference type="Pfam" id="PF17921">
    <property type="entry name" value="Integrase_H2C2"/>
    <property type="match status" value="1"/>
</dbReference>
<evidence type="ECO:0000313" key="4">
    <source>
        <dbReference type="Proteomes" id="UP000789390"/>
    </source>
</evidence>
<dbReference type="PANTHER" id="PTHR47331">
    <property type="entry name" value="PHD-TYPE DOMAIN-CONTAINING PROTEIN"/>
    <property type="match status" value="1"/>
</dbReference>
<feature type="region of interest" description="Disordered" evidence="1">
    <location>
        <begin position="516"/>
        <end position="550"/>
    </location>
</feature>
<dbReference type="GO" id="GO:0015074">
    <property type="term" value="P:DNA integration"/>
    <property type="evidence" value="ECO:0007669"/>
    <property type="project" value="InterPro"/>
</dbReference>
<proteinExistence type="predicted"/>
<dbReference type="Pfam" id="PF03564">
    <property type="entry name" value="DUF1759"/>
    <property type="match status" value="1"/>
</dbReference>
<dbReference type="PROSITE" id="PS50994">
    <property type="entry name" value="INTEGRASE"/>
    <property type="match status" value="1"/>
</dbReference>